<dbReference type="AlphaFoldDB" id="A0A831VYN4"/>
<dbReference type="Pfam" id="PF06097">
    <property type="entry name" value="DUF945"/>
    <property type="match status" value="1"/>
</dbReference>
<gene>
    <name evidence="1" type="ORF">ENI00_05615</name>
</gene>
<dbReference type="RefSeq" id="WP_304100089.1">
    <property type="nucleotide sequence ID" value="NZ_DRGY01000044.1"/>
</dbReference>
<dbReference type="EMBL" id="DRGY01000044">
    <property type="protein sequence ID" value="HEA51795.1"/>
    <property type="molecule type" value="Genomic_DNA"/>
</dbReference>
<evidence type="ECO:0000313" key="1">
    <source>
        <dbReference type="EMBL" id="HEA51795.1"/>
    </source>
</evidence>
<proteinExistence type="predicted"/>
<comment type="caution">
    <text evidence="1">The sequence shown here is derived from an EMBL/GenBank/DDBJ whole genome shotgun (WGS) entry which is preliminary data.</text>
</comment>
<protein>
    <submittedName>
        <fullName evidence="1">DUF945 domain-containing protein</fullName>
    </submittedName>
</protein>
<organism evidence="1">
    <name type="scientific">Marinobacter antarcticus</name>
    <dbReference type="NCBI Taxonomy" id="564117"/>
    <lineage>
        <taxon>Bacteria</taxon>
        <taxon>Pseudomonadati</taxon>
        <taxon>Pseudomonadota</taxon>
        <taxon>Gammaproteobacteria</taxon>
        <taxon>Pseudomonadales</taxon>
        <taxon>Marinobacteraceae</taxon>
        <taxon>Marinobacter</taxon>
    </lineage>
</organism>
<name>A0A831VYN4_9GAMM</name>
<dbReference type="InterPro" id="IPR010352">
    <property type="entry name" value="DUF945"/>
</dbReference>
<reference evidence="1" key="1">
    <citation type="journal article" date="2020" name="mSystems">
        <title>Genome- and Community-Level Interaction Insights into Carbon Utilization and Element Cycling Functions of Hydrothermarchaeota in Hydrothermal Sediment.</title>
        <authorList>
            <person name="Zhou Z."/>
            <person name="Liu Y."/>
            <person name="Xu W."/>
            <person name="Pan J."/>
            <person name="Luo Z.H."/>
            <person name="Li M."/>
        </authorList>
    </citation>
    <scope>NUCLEOTIDE SEQUENCE [LARGE SCALE GENOMIC DNA]</scope>
    <source>
        <strain evidence="1">HyVt-357</strain>
    </source>
</reference>
<dbReference type="Proteomes" id="UP000885748">
    <property type="component" value="Unassembled WGS sequence"/>
</dbReference>
<accession>A0A831VYN4</accession>
<sequence>MKAKWIIAGAGVLVVAGAVMPWVVGYVTEQQWQKVTHELNQSQSFVQMQTEDYRRGFFGAELKGAVTVLNPENGETNRIEYRGTVTHGVSGSFIDFEPVEGWAPEGADWFQKQPELTLETRLWGTAVLELDAPALAIDNPQSGESFRASGGVARVEISDTGSQADALIVWPQVSFTGPDMSIRVDDVRVEQSMSHLNDDVWTGVMEASAASVVLTPPEAPAITIKDVLARSSTEANDDGQRLDSRLSIEAGKVRYQDKAYGPHKLTFAMENLDAASWSQLTTGIAELQGLALAPDEGGQKTFERQMAAMDQVNMALRNMASAGFSVGFPELLLDTPDGTVTGSVMIGHPELTADQKAGMLMVMPQLTGEMNLSVPAALAEDYPIVRMQLAPLIKQGMLVAEGDRLLLAATLNDMVIDVNGQKIPLPPLF</sequence>